<dbReference type="Pfam" id="PF05018">
    <property type="entry name" value="CFA20_dom"/>
    <property type="match status" value="1"/>
</dbReference>
<feature type="compositionally biased region" description="Polar residues" evidence="1">
    <location>
        <begin position="229"/>
        <end position="239"/>
    </location>
</feature>
<reference evidence="2" key="3">
    <citation type="submission" date="2025-09" db="UniProtKB">
        <authorList>
            <consortium name="Ensembl"/>
        </authorList>
    </citation>
    <scope>IDENTIFICATION</scope>
</reference>
<evidence type="ECO:0000313" key="2">
    <source>
        <dbReference type="Ensembl" id="ENSPNAP00000026508.1"/>
    </source>
</evidence>
<keyword evidence="3" id="KW-1185">Reference proteome</keyword>
<feature type="region of interest" description="Disordered" evidence="1">
    <location>
        <begin position="413"/>
        <end position="593"/>
    </location>
</feature>
<feature type="compositionally biased region" description="Polar residues" evidence="1">
    <location>
        <begin position="350"/>
        <end position="370"/>
    </location>
</feature>
<dbReference type="OMA" id="KSHIAFG"/>
<feature type="compositionally biased region" description="Low complexity" evidence="1">
    <location>
        <begin position="525"/>
        <end position="545"/>
    </location>
</feature>
<gene>
    <name evidence="2" type="primary">CFAP20DC</name>
</gene>
<feature type="compositionally biased region" description="Polar residues" evidence="1">
    <location>
        <begin position="321"/>
        <end position="335"/>
    </location>
</feature>
<feature type="compositionally biased region" description="Basic and acidic residues" evidence="1">
    <location>
        <begin position="305"/>
        <end position="314"/>
    </location>
</feature>
<feature type="region of interest" description="Disordered" evidence="1">
    <location>
        <begin position="226"/>
        <end position="393"/>
    </location>
</feature>
<dbReference type="Proteomes" id="UP001501920">
    <property type="component" value="Chromosome 26"/>
</dbReference>
<sequence>MYICAFAMFKGGAIVEIFSAQGKDPVAKWKLSGGQASISKVFDKEVKGFVYSLEGSSQTHRMQLPKDGKTPLVLIQRFLVLQVNVPPGKDFSTELVVTDQGHLKRRLYLSTVHKEFSATPLHARIPLTGLRRNIWCNLCIDMGSFTAELFRGATFLSLEGIVISACCKVKRIFSMRAEPADHVDRDLYGIRNGPKDEIPKSCQFPPDVQHVTLLVNMERLGQVEVRNAPINSESEQTGTGRAATARGPKTQDSSHIAFGSKVAGRPPLTARKSSSSVNIAEPKARTDPSISALSGRSGNLQPRPPTERASSERMRSRRPQQIHSGGRKSSVTRNNGDIPYPSHEGEESSQRASQHLIQPDCSSIVQQDPPSEQYIPGQACISETPTPRPLQCPSPSALLPHLCVQENSINDISDTEPQLSEREAEEEDGEELFTFSSRPHSAKRGQPISDPFVDLDSEIKGDSLRGEPERREARLEDDFIGSEGEEDDRYSPFQRFAAHSSPASPTPLSVPVHKSTTSPRPCTDSAQSQPSTAPPASSHSATGSSWRTEPACMAPTRCLSPSTARQRSRLEWSGAERTKPDGETGTSISRTSVREILSGDLRLHKVRESLRSTPVGSSRCDLHKRPDQEVDEEEELRMLASLRREQEEEEGGMSDPGLSASQVDQCNVSLSMSSDDTSTWTQCIRLAAEQGQYYQKEMNPLLHSNPREWMDVLSPPIVHPSQQLTQSRGDHSKISTKGSEAQENSGEDEFLSLLYDPCLNCYFDPQTGKYYELI</sequence>
<dbReference type="Ensembl" id="ENSPNAT00000004946.2">
    <property type="protein sequence ID" value="ENSPNAP00000026508.1"/>
    <property type="gene ID" value="ENSPNAG00000011806.2"/>
</dbReference>
<feature type="compositionally biased region" description="Basic and acidic residues" evidence="1">
    <location>
        <begin position="568"/>
        <end position="582"/>
    </location>
</feature>
<reference evidence="2" key="2">
    <citation type="submission" date="2025-08" db="UniProtKB">
        <authorList>
            <consortium name="Ensembl"/>
        </authorList>
    </citation>
    <scope>IDENTIFICATION</scope>
</reference>
<accession>A0A3B4DTU0</accession>
<dbReference type="InterPro" id="IPR007714">
    <property type="entry name" value="CFA20_dom"/>
</dbReference>
<name>A0A3B4DTU0_PYGNA</name>
<evidence type="ECO:0000313" key="3">
    <source>
        <dbReference type="Proteomes" id="UP001501920"/>
    </source>
</evidence>
<feature type="compositionally biased region" description="Basic and acidic residues" evidence="1">
    <location>
        <begin position="457"/>
        <end position="477"/>
    </location>
</feature>
<reference evidence="2 3" key="1">
    <citation type="submission" date="2020-10" db="EMBL/GenBank/DDBJ databases">
        <title>Pygocentrus nattereri (red-bellied piranha) genome, fPygNat1, primary haplotype.</title>
        <authorList>
            <person name="Myers G."/>
            <person name="Meyer A."/>
            <person name="Karagic N."/>
            <person name="Pippel M."/>
            <person name="Winkler S."/>
            <person name="Tracey A."/>
            <person name="Wood J."/>
            <person name="Formenti G."/>
            <person name="Howe K."/>
            <person name="Fedrigo O."/>
            <person name="Jarvis E.D."/>
        </authorList>
    </citation>
    <scope>NUCLEOTIDE SEQUENCE [LARGE SCALE GENOMIC DNA]</scope>
</reference>
<dbReference type="STRING" id="42514.ENSPNAP00000026508"/>
<organism evidence="2 3">
    <name type="scientific">Pygocentrus nattereri</name>
    <name type="common">Red-bellied piranha</name>
    <dbReference type="NCBI Taxonomy" id="42514"/>
    <lineage>
        <taxon>Eukaryota</taxon>
        <taxon>Metazoa</taxon>
        <taxon>Chordata</taxon>
        <taxon>Craniata</taxon>
        <taxon>Vertebrata</taxon>
        <taxon>Euteleostomi</taxon>
        <taxon>Actinopterygii</taxon>
        <taxon>Neopterygii</taxon>
        <taxon>Teleostei</taxon>
        <taxon>Ostariophysi</taxon>
        <taxon>Characiformes</taxon>
        <taxon>Characoidei</taxon>
        <taxon>Pygocentrus</taxon>
    </lineage>
</organism>
<evidence type="ECO:0000256" key="1">
    <source>
        <dbReference type="SAM" id="MobiDB-lite"/>
    </source>
</evidence>
<dbReference type="GeneTree" id="ENSGT00390000005497"/>
<feature type="compositionally biased region" description="Polar residues" evidence="1">
    <location>
        <begin position="735"/>
        <end position="744"/>
    </location>
</feature>
<feature type="compositionally biased region" description="Polar residues" evidence="1">
    <location>
        <begin position="288"/>
        <end position="300"/>
    </location>
</feature>
<dbReference type="GO" id="GO:0031514">
    <property type="term" value="C:motile cilium"/>
    <property type="evidence" value="ECO:0007669"/>
    <property type="project" value="Ensembl"/>
</dbReference>
<feature type="region of interest" description="Disordered" evidence="1">
    <location>
        <begin position="720"/>
        <end position="745"/>
    </location>
</feature>
<dbReference type="InterPro" id="IPR040441">
    <property type="entry name" value="CFA20/CFAP20DC"/>
</dbReference>
<dbReference type="PANTHER" id="PTHR12458">
    <property type="entry name" value="ORF PROTEIN"/>
    <property type="match status" value="1"/>
</dbReference>
<proteinExistence type="predicted"/>
<protein>
    <submittedName>
        <fullName evidence="2">Uncharacterized protein</fullName>
    </submittedName>
</protein>
<feature type="region of interest" description="Disordered" evidence="1">
    <location>
        <begin position="608"/>
        <end position="634"/>
    </location>
</feature>
<dbReference type="AlphaFoldDB" id="A0A3B4DTU0"/>
<feature type="compositionally biased region" description="Acidic residues" evidence="1">
    <location>
        <begin position="478"/>
        <end position="488"/>
    </location>
</feature>